<dbReference type="Pfam" id="PF13450">
    <property type="entry name" value="NAD_binding_8"/>
    <property type="match status" value="1"/>
</dbReference>
<keyword evidence="2" id="KW-1185">Reference proteome</keyword>
<protein>
    <submittedName>
        <fullName evidence="1">NAD(P)-binding protein</fullName>
    </submittedName>
</protein>
<reference evidence="1 2" key="1">
    <citation type="submission" date="2019-11" db="EMBL/GenBank/DDBJ databases">
        <title>Novel species isolated from a subtropical stream in China.</title>
        <authorList>
            <person name="Lu H."/>
        </authorList>
    </citation>
    <scope>NUCLEOTIDE SEQUENCE [LARGE SCALE GENOMIC DNA]</scope>
    <source>
        <strain evidence="1 2">FT26W</strain>
    </source>
</reference>
<name>A0A844CXI0_9BURK</name>
<evidence type="ECO:0000313" key="1">
    <source>
        <dbReference type="EMBL" id="MRW84598.1"/>
    </source>
</evidence>
<organism evidence="1 2">
    <name type="scientific">Duganella aquatilis</name>
    <dbReference type="NCBI Taxonomy" id="2666082"/>
    <lineage>
        <taxon>Bacteria</taxon>
        <taxon>Pseudomonadati</taxon>
        <taxon>Pseudomonadota</taxon>
        <taxon>Betaproteobacteria</taxon>
        <taxon>Burkholderiales</taxon>
        <taxon>Oxalobacteraceae</taxon>
        <taxon>Telluria group</taxon>
        <taxon>Duganella</taxon>
    </lineage>
</organism>
<dbReference type="EMBL" id="WKJL01000006">
    <property type="protein sequence ID" value="MRW84598.1"/>
    <property type="molecule type" value="Genomic_DNA"/>
</dbReference>
<gene>
    <name evidence="1" type="ORF">GJ698_10925</name>
</gene>
<sequence>MTVTQLNVAVLGAGPAGLSCARHLQSDVCSVTVFDPARAQIESRGVSIRQGATVCDIWHEEGWRLASMEEGAYDVDYDVLVLALPAPQSAALLESLLPATAQQVASMAPAKEQCIWVPAVRVGLCGDWLSGGAAGDAWLSGRALAGHLLATLTTSLSNN</sequence>
<comment type="caution">
    <text evidence="1">The sequence shown here is derived from an EMBL/GenBank/DDBJ whole genome shotgun (WGS) entry which is preliminary data.</text>
</comment>
<accession>A0A844CXI0</accession>
<dbReference type="PANTHER" id="PTHR16128">
    <property type="entry name" value="FAD/NAD(P)-BINDING OXIDOREDUCTASE FAMILY PROTEIN"/>
    <property type="match status" value="1"/>
</dbReference>
<dbReference type="InterPro" id="IPR036188">
    <property type="entry name" value="FAD/NAD-bd_sf"/>
</dbReference>
<dbReference type="AlphaFoldDB" id="A0A844CXI0"/>
<dbReference type="SUPFAM" id="SSF51905">
    <property type="entry name" value="FAD/NAD(P)-binding domain"/>
    <property type="match status" value="1"/>
</dbReference>
<evidence type="ECO:0000313" key="2">
    <source>
        <dbReference type="Proteomes" id="UP000439986"/>
    </source>
</evidence>
<dbReference type="Gene3D" id="3.50.50.60">
    <property type="entry name" value="FAD/NAD(P)-binding domain"/>
    <property type="match status" value="1"/>
</dbReference>
<dbReference type="Proteomes" id="UP000439986">
    <property type="component" value="Unassembled WGS sequence"/>
</dbReference>
<dbReference type="PANTHER" id="PTHR16128:SF5">
    <property type="entry name" value="FAD_NAD(P)-BINDING OXIDOREDUCTASE FAMILY PROTEIN"/>
    <property type="match status" value="1"/>
</dbReference>
<dbReference type="RefSeq" id="WP_154357652.1">
    <property type="nucleotide sequence ID" value="NZ_WKJL01000006.1"/>
</dbReference>
<proteinExistence type="predicted"/>